<dbReference type="Pfam" id="PF00496">
    <property type="entry name" value="SBP_bac_5"/>
    <property type="match status" value="1"/>
</dbReference>
<accession>Q729G7</accession>
<dbReference type="PaxDb" id="882-DVU_2384"/>
<evidence type="ECO:0000256" key="3">
    <source>
        <dbReference type="SAM" id="SignalP"/>
    </source>
</evidence>
<evidence type="ECO:0000313" key="5">
    <source>
        <dbReference type="EMBL" id="AAS96857.1"/>
    </source>
</evidence>
<dbReference type="Proteomes" id="UP000002194">
    <property type="component" value="Chromosome"/>
</dbReference>
<feature type="chain" id="PRO_5004283857" evidence="3">
    <location>
        <begin position="34"/>
        <end position="639"/>
    </location>
</feature>
<dbReference type="PIRSF" id="PIRSF002741">
    <property type="entry name" value="MppA"/>
    <property type="match status" value="1"/>
</dbReference>
<proteinExistence type="predicted"/>
<dbReference type="RefSeq" id="WP_010939657.1">
    <property type="nucleotide sequence ID" value="NC_002937.3"/>
</dbReference>
<dbReference type="EnsemblBacteria" id="AAS96857">
    <property type="protein sequence ID" value="AAS96857"/>
    <property type="gene ID" value="DVU_2384"/>
</dbReference>
<dbReference type="GO" id="GO:0015833">
    <property type="term" value="P:peptide transport"/>
    <property type="evidence" value="ECO:0007669"/>
    <property type="project" value="TreeGrafter"/>
</dbReference>
<keyword evidence="6" id="KW-1185">Reference proteome</keyword>
<dbReference type="EMBL" id="AE017285">
    <property type="protein sequence ID" value="AAS96857.1"/>
    <property type="molecule type" value="Genomic_DNA"/>
</dbReference>
<reference evidence="5 6" key="1">
    <citation type="journal article" date="2004" name="Nat. Biotechnol.">
        <title>The genome sequence of the anaerobic, sulfate-reducing bacterium Desulfovibrio vulgaris Hildenborough.</title>
        <authorList>
            <person name="Heidelberg J.F."/>
            <person name="Seshadri R."/>
            <person name="Haveman S.A."/>
            <person name="Hemme C.L."/>
            <person name="Paulsen I.T."/>
            <person name="Kolonay J.F."/>
            <person name="Eisen J.A."/>
            <person name="Ward N."/>
            <person name="Methe B."/>
            <person name="Brinkac L.M."/>
            <person name="Daugherty S.C."/>
            <person name="Deboy R.T."/>
            <person name="Dodson R.J."/>
            <person name="Durkin A.S."/>
            <person name="Madupu R."/>
            <person name="Nelson W.C."/>
            <person name="Sullivan S.A."/>
            <person name="Fouts D."/>
            <person name="Haft D.H."/>
            <person name="Selengut J."/>
            <person name="Peterson J.D."/>
            <person name="Davidsen T.M."/>
            <person name="Zafar N."/>
            <person name="Zhou L."/>
            <person name="Radune D."/>
            <person name="Dimitrov G."/>
            <person name="Hance M."/>
            <person name="Tran K."/>
            <person name="Khouri H."/>
            <person name="Gill J."/>
            <person name="Utterback T.R."/>
            <person name="Feldblyum T.V."/>
            <person name="Wall J.D."/>
            <person name="Voordouw G."/>
            <person name="Fraser C.M."/>
        </authorList>
    </citation>
    <scope>NUCLEOTIDE SEQUENCE [LARGE SCALE GENOMIC DNA]</scope>
    <source>
        <strain evidence="6">ATCC 29579 / DSM 644 / NCIMB 8303 / VKM B-1760 / Hildenborough</strain>
    </source>
</reference>
<dbReference type="HOGENOM" id="CLU_023171_0_0_7"/>
<evidence type="ECO:0000256" key="2">
    <source>
        <dbReference type="SAM" id="MobiDB-lite"/>
    </source>
</evidence>
<feature type="region of interest" description="Disordered" evidence="2">
    <location>
        <begin position="610"/>
        <end position="639"/>
    </location>
</feature>
<dbReference type="AlphaFoldDB" id="Q729G7"/>
<dbReference type="PANTHER" id="PTHR30290:SF64">
    <property type="entry name" value="ABC TRANSPORTER PERIPLASMIC BINDING PROTEIN"/>
    <property type="match status" value="1"/>
</dbReference>
<feature type="domain" description="Solute-binding protein family 5" evidence="4">
    <location>
        <begin position="111"/>
        <end position="509"/>
    </location>
</feature>
<dbReference type="PANTHER" id="PTHR30290">
    <property type="entry name" value="PERIPLASMIC BINDING COMPONENT OF ABC TRANSPORTER"/>
    <property type="match status" value="1"/>
</dbReference>
<dbReference type="SUPFAM" id="SSF53850">
    <property type="entry name" value="Periplasmic binding protein-like II"/>
    <property type="match status" value="1"/>
</dbReference>
<organism evidence="5 6">
    <name type="scientific">Nitratidesulfovibrio vulgaris (strain ATCC 29579 / DSM 644 / CCUG 34227 / NCIMB 8303 / VKM B-1760 / Hildenborough)</name>
    <name type="common">Desulfovibrio vulgaris</name>
    <dbReference type="NCBI Taxonomy" id="882"/>
    <lineage>
        <taxon>Bacteria</taxon>
        <taxon>Pseudomonadati</taxon>
        <taxon>Thermodesulfobacteriota</taxon>
        <taxon>Desulfovibrionia</taxon>
        <taxon>Desulfovibrionales</taxon>
        <taxon>Desulfovibrionaceae</taxon>
        <taxon>Nitratidesulfovibrio</taxon>
    </lineage>
</organism>
<dbReference type="GO" id="GO:0043190">
    <property type="term" value="C:ATP-binding cassette (ABC) transporter complex"/>
    <property type="evidence" value="ECO:0007669"/>
    <property type="project" value="InterPro"/>
</dbReference>
<dbReference type="PhylomeDB" id="Q729G7"/>
<dbReference type="InterPro" id="IPR039424">
    <property type="entry name" value="SBP_5"/>
</dbReference>
<dbReference type="InterPro" id="IPR000914">
    <property type="entry name" value="SBP_5_dom"/>
</dbReference>
<keyword evidence="1 3" id="KW-0732">Signal</keyword>
<dbReference type="CDD" id="cd08497">
    <property type="entry name" value="MbnE-like"/>
    <property type="match status" value="1"/>
</dbReference>
<evidence type="ECO:0000256" key="1">
    <source>
        <dbReference type="ARBA" id="ARBA00022729"/>
    </source>
</evidence>
<dbReference type="eggNOG" id="COG4166">
    <property type="taxonomic scope" value="Bacteria"/>
</dbReference>
<dbReference type="GO" id="GO:0042884">
    <property type="term" value="P:microcin transport"/>
    <property type="evidence" value="ECO:0007669"/>
    <property type="project" value="TreeGrafter"/>
</dbReference>
<sequence>MSALPRLHPRAHVFSGLTALMLCLATAIAPAMAGVRTHALTLAGAVPALSTGFAHMPHVNPEAPKGGTLRLGVIGGFDSLHPFIMRGIPAAQLGLTYETLGETVPGEDGVIYGLLAESFEESADGGHLVCHLAPAARFADGHPVTAADVVFSFEMLTRHGSPFYRDYYAGVGTVTAVDARTVRFDFTSRHNAELPYIVAQLPVLPRHWWQGRDFTAPQAEAAPGSGPYRVREARPGSGITYERVPGWWGAKLPINRGRYNFDVIRCDYYRDTTVARQAFLAGEFDLWNENTIKDWFASYDVPSVREGRITREEIPHGRPEGMGGFVFNTRRAIFADVRVRRALAMCFDFEWTNRALFHDAYRRYDSFFSNSPFAATGTATEGERALLREVSPERAAMLSGPPPLPATHDGSGDIRPVLRDALRLMHDAGWNLRDGRLVDASGRPFRFTLLLSSKGLERVVLPFRRNLSRLGVEMDVQVVDQTQYVSRVRAFDYDMVHATMRQSSNPGNEQRAFWTTAAADAPGSRNYAGVRDTAVDALVERIIAARDAATLRDAVHALDRVLLHEHYVVPGWYSDRQRMAYWKTRVAHPAFTPRGGIDLHSWWAVSGDDTQAKGVPAKPAQGDGTQADAARSTPATETR</sequence>
<evidence type="ECO:0000259" key="4">
    <source>
        <dbReference type="Pfam" id="PF00496"/>
    </source>
</evidence>
<dbReference type="KEGG" id="dvu:DVU_2384"/>
<feature type="signal peptide" evidence="3">
    <location>
        <begin position="1"/>
        <end position="33"/>
    </location>
</feature>
<dbReference type="OrthoDB" id="9772924at2"/>
<dbReference type="PATRIC" id="fig|882.5.peg.2158"/>
<dbReference type="Gene3D" id="3.10.105.10">
    <property type="entry name" value="Dipeptide-binding Protein, Domain 3"/>
    <property type="match status" value="1"/>
</dbReference>
<dbReference type="Gene3D" id="3.40.190.10">
    <property type="entry name" value="Periplasmic binding protein-like II"/>
    <property type="match status" value="1"/>
</dbReference>
<name>Q729G7_NITV2</name>
<gene>
    <name evidence="5" type="ordered locus">DVU_2384</name>
</gene>
<dbReference type="SMR" id="Q729G7"/>
<dbReference type="GO" id="GO:1904680">
    <property type="term" value="F:peptide transmembrane transporter activity"/>
    <property type="evidence" value="ECO:0007669"/>
    <property type="project" value="TreeGrafter"/>
</dbReference>
<evidence type="ECO:0000313" key="6">
    <source>
        <dbReference type="Proteomes" id="UP000002194"/>
    </source>
</evidence>
<dbReference type="InterPro" id="IPR030678">
    <property type="entry name" value="Peptide/Ni-bd"/>
</dbReference>
<protein>
    <submittedName>
        <fullName evidence="5">ABC transporter, periplasmic substrate-binding protein</fullName>
    </submittedName>
</protein>
<dbReference type="GO" id="GO:0030288">
    <property type="term" value="C:outer membrane-bounded periplasmic space"/>
    <property type="evidence" value="ECO:0007669"/>
    <property type="project" value="TreeGrafter"/>
</dbReference>
<dbReference type="STRING" id="882.DVU_2384"/>